<evidence type="ECO:0000256" key="2">
    <source>
        <dbReference type="ARBA" id="ARBA00004300"/>
    </source>
</evidence>
<feature type="compositionally biased region" description="Basic and acidic residues" evidence="22">
    <location>
        <begin position="975"/>
        <end position="984"/>
    </location>
</feature>
<feature type="compositionally biased region" description="Polar residues" evidence="22">
    <location>
        <begin position="1059"/>
        <end position="1069"/>
    </location>
</feature>
<feature type="repeat" description="RCC1" evidence="21">
    <location>
        <begin position="212"/>
        <end position="264"/>
    </location>
</feature>
<dbReference type="GO" id="GO:0030030">
    <property type="term" value="P:cell projection organization"/>
    <property type="evidence" value="ECO:0007669"/>
    <property type="project" value="UniProtKB-KW"/>
</dbReference>
<keyword evidence="13" id="KW-0333">Golgi apparatus</keyword>
<evidence type="ECO:0000256" key="8">
    <source>
        <dbReference type="ARBA" id="ARBA00022606"/>
    </source>
</evidence>
<dbReference type="PROSITE" id="PS50012">
    <property type="entry name" value="RCC1_3"/>
    <property type="match status" value="6"/>
</dbReference>
<feature type="compositionally biased region" description="Basic and acidic residues" evidence="22">
    <location>
        <begin position="1296"/>
        <end position="1307"/>
    </location>
</feature>
<keyword evidence="11" id="KW-0970">Cilium biogenesis/degradation</keyword>
<keyword evidence="10" id="KW-0677">Repeat</keyword>
<evidence type="ECO:0000256" key="16">
    <source>
        <dbReference type="ARBA" id="ARBA00023273"/>
    </source>
</evidence>
<keyword evidence="9" id="KW-0344">Guanine-nucleotide releasing factor</keyword>
<evidence type="ECO:0000256" key="5">
    <source>
        <dbReference type="ARBA" id="ARBA00022481"/>
    </source>
</evidence>
<accession>A0A8U1H3J3</accession>
<feature type="region of interest" description="Disordered" evidence="22">
    <location>
        <begin position="619"/>
        <end position="653"/>
    </location>
</feature>
<evidence type="ECO:0000256" key="21">
    <source>
        <dbReference type="PROSITE-ProRule" id="PRU00235"/>
    </source>
</evidence>
<evidence type="ECO:0000256" key="9">
    <source>
        <dbReference type="ARBA" id="ARBA00022658"/>
    </source>
</evidence>
<keyword evidence="14" id="KW-0969">Cilium</keyword>
<feature type="compositionally biased region" description="Low complexity" evidence="22">
    <location>
        <begin position="1177"/>
        <end position="1191"/>
    </location>
</feature>
<feature type="compositionally biased region" description="Polar residues" evidence="22">
    <location>
        <begin position="732"/>
        <end position="747"/>
    </location>
</feature>
<dbReference type="GO" id="GO:0005794">
    <property type="term" value="C:Golgi apparatus"/>
    <property type="evidence" value="ECO:0007669"/>
    <property type="project" value="UniProtKB-SubCell"/>
</dbReference>
<feature type="compositionally biased region" description="Basic and acidic residues" evidence="22">
    <location>
        <begin position="1407"/>
        <end position="1419"/>
    </location>
</feature>
<proteinExistence type="predicted"/>
<dbReference type="PROSITE" id="PS00626">
    <property type="entry name" value="RCC1_2"/>
    <property type="match status" value="4"/>
</dbReference>
<feature type="compositionally biased region" description="Polar residues" evidence="22">
    <location>
        <begin position="1573"/>
        <end position="1596"/>
    </location>
</feature>
<comment type="subcellular location">
    <subcellularLocation>
        <location evidence="1">Cytoplasm</location>
        <location evidence="1">Cytoskeleton</location>
        <location evidence="1">Cilium basal body</location>
    </subcellularLocation>
    <subcellularLocation>
        <location evidence="4">Cytoplasm</location>
        <location evidence="4">Cytoskeleton</location>
        <location evidence="4">Flagellum axoneme</location>
    </subcellularLocation>
    <subcellularLocation>
        <location evidence="2">Cytoplasm</location>
        <location evidence="2">Cytoskeleton</location>
        <location evidence="2">Microtubule organizing center</location>
        <location evidence="2">Centrosome</location>
    </subcellularLocation>
    <subcellularLocation>
        <location evidence="3">Golgi apparatus</location>
    </subcellularLocation>
</comment>
<keyword evidence="17" id="KW-0449">Lipoprotein</keyword>
<feature type="compositionally biased region" description="Polar residues" evidence="22">
    <location>
        <begin position="1145"/>
        <end position="1156"/>
    </location>
</feature>
<feature type="repeat" description="RCC1" evidence="21">
    <location>
        <begin position="264"/>
        <end position="316"/>
    </location>
</feature>
<feature type="compositionally biased region" description="Acidic residues" evidence="22">
    <location>
        <begin position="1308"/>
        <end position="1323"/>
    </location>
</feature>
<evidence type="ECO:0000259" key="23">
    <source>
        <dbReference type="Pfam" id="PF25390"/>
    </source>
</evidence>
<evidence type="ECO:0000256" key="17">
    <source>
        <dbReference type="ARBA" id="ARBA00023288"/>
    </source>
</evidence>
<reference evidence="25" key="1">
    <citation type="submission" date="2025-08" db="UniProtKB">
        <authorList>
            <consortium name="RefSeq"/>
        </authorList>
    </citation>
    <scope>IDENTIFICATION</scope>
    <source>
        <tissue evidence="25">White muscle</tissue>
    </source>
</reference>
<evidence type="ECO:0000256" key="22">
    <source>
        <dbReference type="SAM" id="MobiDB-lite"/>
    </source>
</evidence>
<feature type="compositionally biased region" description="Low complexity" evidence="22">
    <location>
        <begin position="488"/>
        <end position="499"/>
    </location>
</feature>
<keyword evidence="15" id="KW-0206">Cytoskeleton</keyword>
<feature type="compositionally biased region" description="Acidic residues" evidence="22">
    <location>
        <begin position="1486"/>
        <end position="1528"/>
    </location>
</feature>
<evidence type="ECO:0000256" key="13">
    <source>
        <dbReference type="ARBA" id="ARBA00023034"/>
    </source>
</evidence>
<keyword evidence="8" id="KW-0716">Sensory transduction</keyword>
<feature type="compositionally biased region" description="Polar residues" evidence="22">
    <location>
        <begin position="761"/>
        <end position="868"/>
    </location>
</feature>
<dbReference type="PANTHER" id="PTHR22872">
    <property type="entry name" value="BTK-BINDING PROTEIN-RELATED"/>
    <property type="match status" value="1"/>
</dbReference>
<feature type="repeat" description="RCC1" evidence="21">
    <location>
        <begin position="162"/>
        <end position="211"/>
    </location>
</feature>
<dbReference type="GO" id="GO:0005085">
    <property type="term" value="F:guanyl-nucleotide exchange factor activity"/>
    <property type="evidence" value="ECO:0007669"/>
    <property type="project" value="UniProtKB-KW"/>
</dbReference>
<dbReference type="RefSeq" id="XP_038870149.1">
    <property type="nucleotide sequence ID" value="XM_039014221.1"/>
</dbReference>
<keyword evidence="24" id="KW-1185">Reference proteome</keyword>
<dbReference type="SUPFAM" id="SSF50985">
    <property type="entry name" value="RCC1/BLIP-II"/>
    <property type="match status" value="1"/>
</dbReference>
<keyword evidence="5" id="KW-0488">Methylation</keyword>
<dbReference type="InterPro" id="IPR058923">
    <property type="entry name" value="RCC1-like_dom"/>
</dbReference>
<dbReference type="InterPro" id="IPR009091">
    <property type="entry name" value="RCC1/BLIP-II"/>
</dbReference>
<evidence type="ECO:0000313" key="25">
    <source>
        <dbReference type="RefSeq" id="XP_038870149.1"/>
    </source>
</evidence>
<feature type="repeat" description="RCC1" evidence="21">
    <location>
        <begin position="317"/>
        <end position="370"/>
    </location>
</feature>
<feature type="compositionally biased region" description="Basic and acidic residues" evidence="22">
    <location>
        <begin position="953"/>
        <end position="962"/>
    </location>
</feature>
<dbReference type="InterPro" id="IPR051625">
    <property type="entry name" value="Signaling_Regulatory_Domain"/>
</dbReference>
<evidence type="ECO:0000256" key="4">
    <source>
        <dbReference type="ARBA" id="ARBA00004611"/>
    </source>
</evidence>
<evidence type="ECO:0000313" key="24">
    <source>
        <dbReference type="Proteomes" id="UP000808372"/>
    </source>
</evidence>
<evidence type="ECO:0000256" key="19">
    <source>
        <dbReference type="ARBA" id="ARBA00023305"/>
    </source>
</evidence>
<dbReference type="PRINTS" id="PR00633">
    <property type="entry name" value="RCCNDNSATION"/>
</dbReference>
<evidence type="ECO:0000256" key="11">
    <source>
        <dbReference type="ARBA" id="ARBA00022794"/>
    </source>
</evidence>
<dbReference type="InterPro" id="IPR000408">
    <property type="entry name" value="Reg_chr_condens"/>
</dbReference>
<name>A0A8U1H3J3_SALNM</name>
<keyword evidence="16" id="KW-0966">Cell projection</keyword>
<gene>
    <name evidence="25" type="primary">LOC120063907</name>
</gene>
<evidence type="ECO:0000256" key="1">
    <source>
        <dbReference type="ARBA" id="ARBA00004120"/>
    </source>
</evidence>
<feature type="compositionally biased region" description="Basic and acidic residues" evidence="22">
    <location>
        <begin position="885"/>
        <end position="906"/>
    </location>
</feature>
<dbReference type="Gene3D" id="2.130.10.30">
    <property type="entry name" value="Regulator of chromosome condensation 1/beta-lactamase-inhibitor protein II"/>
    <property type="match status" value="1"/>
</dbReference>
<evidence type="ECO:0000256" key="10">
    <source>
        <dbReference type="ARBA" id="ARBA00022737"/>
    </source>
</evidence>
<dbReference type="GO" id="GO:0005929">
    <property type="term" value="C:cilium"/>
    <property type="evidence" value="ECO:0007669"/>
    <property type="project" value="UniProtKB-ARBA"/>
</dbReference>
<feature type="compositionally biased region" description="Acidic residues" evidence="22">
    <location>
        <begin position="1456"/>
        <end position="1466"/>
    </location>
</feature>
<feature type="compositionally biased region" description="Polar residues" evidence="22">
    <location>
        <begin position="986"/>
        <end position="996"/>
    </location>
</feature>
<evidence type="ECO:0000256" key="14">
    <source>
        <dbReference type="ARBA" id="ARBA00023069"/>
    </source>
</evidence>
<dbReference type="FunFam" id="2.130.10.30:FF:000013">
    <property type="entry name" value="Retinitis pigmentosa GTPase regulator isoform 1"/>
    <property type="match status" value="1"/>
</dbReference>
<evidence type="ECO:0000256" key="18">
    <source>
        <dbReference type="ARBA" id="ARBA00023289"/>
    </source>
</evidence>
<feature type="compositionally biased region" description="Basic and acidic residues" evidence="22">
    <location>
        <begin position="1216"/>
        <end position="1239"/>
    </location>
</feature>
<feature type="region of interest" description="Disordered" evidence="22">
    <location>
        <begin position="686"/>
        <end position="1084"/>
    </location>
</feature>
<protein>
    <recommendedName>
        <fullName evidence="20">X-linked retinitis pigmentosa GTPase regulator</fullName>
    </recommendedName>
</protein>
<sequence>MTGQTEADIPETGAVFTFGKSKFADNVPSKFWLKNDHPEEISCGGDHTAVITGHGRLFMFGSNTWGQLGLGSEINVNINKPTAVKALKSEKVKFASCGRDHTIVCTWSGRVYGAGSNQEGQLGLGHCDDTNTFHLLHPFSDHAPIKMLAAGCNTSAALTEDGRLFMWGDNSVGQIGLGTESYASEPRDVMVGQPVAWVSCGYHHSAFVTVDGDLYTFGESGSGRLGVFPDQLANHRVPQWVESIQDPVIQVSCGGEHTVALTKDNVYAFGRGQHGQLGHGTFLFEVPLPKALDHFRNGRVSHVSCGENHTAVITDSGILYTFGDGRQGKLGLGEENFTNQFRPTLCPRFLKYSVQSVACGGSHMLVLAMPRLPEVEEVVIEEDDVTESILESLETYTELLLMDPSFLMPNPQTTPLWTLSARARRRERESSPEQFGQMFRNLPPLMSGFLNASLPLSRNIRISRSPSEDPCISSLSSNPSSNDPPSPSLSLKSRSKTPLTPSPKFIFPDPPSPSLSSKFSPKKRPSPSKSPKYASKERLTHSQSFKSTHKLIPTPSMSPKPSSVKPTDDNQSPKTLSEGPTTPQTDRTKDTVTEATDSRMLIENLEKNMDVMDEEDNKDMLPDLALPSGGDFGNETGTTSAEQKDKGHKKGRALRRAVKEAEMEVEQALANRKPQLLSHKALPTELLRGSSLSSLKAEGTPPKSPKCLMNPQTPASGKENIALTAEKAGIKVNTSKLTGSNLQSTGKAGSKPISPAKKQSKSFVSKPSTPEHSQIQISVSKPSTPKHGQNKLSESKPSTPKHGQNKLSESKPSTPKHGQSKLSESKPSTPKHGQSKLSESKPSTPKHGQSKLSESKPSTPKHGQSKLSEVNKGTEIKGKGPVKVQGKEVEASKDNKSKIAEEDTKTIEVQNKPLQEIMSPPVKVKGKPVEKETTPNKAIAETTPLKVKSITKKIVDDNKPSEGKGTPIKGKKKAKEVNEEKMEESITFNESGTTVGNKMAVKDKGKAKEKESAPTKTKNVPKRKDVEAKLTELEGAPVKLKSKPTEVSSHAVLVEPTSKAKSPVTSLSLSDALPQNAGDKKSTKSLVVCQVRDRVEVTGEDAFDESQEGKPSWGGFLSDAASLLPDVGMAGAAMGVLSEAVTSVKGIQSESDTDTSIPPRRSSRVERFTKQSAITQPSSTSPSSSTSDPSTAEQSKRTNARISTLWNSDQEVGSRSFEKDPETTEAASERSEGQAKVDYDENSSSQSSGAEDDEDKESTKRHGDGTEMESTQQEEKEDDRNVKGLEDNSEDSDTVASREGEEGREEKSEDSEGAEEEKSEESEGAVAEEKSEESEGVEAEEKSEESEGAEAEEKSDDSEGAEAEEKSEEDVEAEAEEEEKSNSVGTGEGAEEDERCESEGTGEWEQGEEKSDSDATIKGEEEEEKSDEGAVQGEEKEEKSDSEGTSDGEESKESDSEASLEEEGEETSAQSEGEGEEGESGSGTSGEEEEKSEEESSDEESWDEKKEEEEESNSSEYEKEESGDESGNEAESKSEGSAEEKEDKQAEKAESKATEKGKEEAPMEKPKPPACTKQRTTGGKQANGTQESQQFWNNVLPQYLELK</sequence>
<feature type="compositionally biased region" description="Acidic residues" evidence="22">
    <location>
        <begin position="1389"/>
        <end position="1406"/>
    </location>
</feature>
<organism evidence="24 25">
    <name type="scientific">Salvelinus namaycush</name>
    <name type="common">Lake trout</name>
    <name type="synonym">Salmo namaycush</name>
    <dbReference type="NCBI Taxonomy" id="8040"/>
    <lineage>
        <taxon>Eukaryota</taxon>
        <taxon>Metazoa</taxon>
        <taxon>Chordata</taxon>
        <taxon>Craniata</taxon>
        <taxon>Vertebrata</taxon>
        <taxon>Euteleostomi</taxon>
        <taxon>Actinopterygii</taxon>
        <taxon>Neopterygii</taxon>
        <taxon>Teleostei</taxon>
        <taxon>Protacanthopterygii</taxon>
        <taxon>Salmoniformes</taxon>
        <taxon>Salmonidae</taxon>
        <taxon>Salmoninae</taxon>
        <taxon>Salvelinus</taxon>
    </lineage>
</organism>
<dbReference type="PANTHER" id="PTHR22872:SF9">
    <property type="entry name" value="X-LINKED RETINITIS PIGMENTOSA GTPASE REGULATOR"/>
    <property type="match status" value="1"/>
</dbReference>
<dbReference type="GeneID" id="120063907"/>
<keyword evidence="18" id="KW-0636">Prenylation</keyword>
<feature type="domain" description="RCC1-like" evidence="23">
    <location>
        <begin position="32"/>
        <end position="366"/>
    </location>
</feature>
<feature type="compositionally biased region" description="Low complexity" evidence="22">
    <location>
        <begin position="553"/>
        <end position="565"/>
    </location>
</feature>
<feature type="compositionally biased region" description="Basic and acidic residues" evidence="22">
    <location>
        <begin position="1530"/>
        <end position="1567"/>
    </location>
</feature>
<feature type="compositionally biased region" description="Basic and acidic residues" evidence="22">
    <location>
        <begin position="1433"/>
        <end position="1442"/>
    </location>
</feature>
<evidence type="ECO:0000256" key="20">
    <source>
        <dbReference type="ARBA" id="ARBA00073293"/>
    </source>
</evidence>
<feature type="compositionally biased region" description="Basic and acidic residues" evidence="22">
    <location>
        <begin position="1022"/>
        <end position="1032"/>
    </location>
</feature>
<keyword evidence="7" id="KW-0597">Phosphoprotein</keyword>
<feature type="repeat" description="RCC1" evidence="21">
    <location>
        <begin position="109"/>
        <end position="161"/>
    </location>
</feature>
<keyword evidence="6" id="KW-0963">Cytoplasm</keyword>
<feature type="region of interest" description="Disordered" evidence="22">
    <location>
        <begin position="1142"/>
        <end position="1603"/>
    </location>
</feature>
<evidence type="ECO:0000256" key="6">
    <source>
        <dbReference type="ARBA" id="ARBA00022490"/>
    </source>
</evidence>
<dbReference type="KEGG" id="snh:120063907"/>
<dbReference type="GO" id="GO:0005813">
    <property type="term" value="C:centrosome"/>
    <property type="evidence" value="ECO:0007669"/>
    <property type="project" value="UniProtKB-SubCell"/>
</dbReference>
<feature type="region of interest" description="Disordered" evidence="22">
    <location>
        <begin position="465"/>
        <end position="599"/>
    </location>
</feature>
<feature type="compositionally biased region" description="Acidic residues" evidence="22">
    <location>
        <begin position="1330"/>
        <end position="1379"/>
    </location>
</feature>
<feature type="repeat" description="RCC1" evidence="21">
    <location>
        <begin position="55"/>
        <end position="108"/>
    </location>
</feature>
<evidence type="ECO:0000256" key="15">
    <source>
        <dbReference type="ARBA" id="ARBA00023212"/>
    </source>
</evidence>
<feature type="compositionally biased region" description="Polar residues" evidence="22">
    <location>
        <begin position="569"/>
        <end position="585"/>
    </location>
</feature>
<evidence type="ECO:0000256" key="3">
    <source>
        <dbReference type="ARBA" id="ARBA00004555"/>
    </source>
</evidence>
<feature type="compositionally biased region" description="Basic and acidic residues" evidence="22">
    <location>
        <begin position="1000"/>
        <end position="1013"/>
    </location>
</feature>
<evidence type="ECO:0000256" key="7">
    <source>
        <dbReference type="ARBA" id="ARBA00022553"/>
    </source>
</evidence>
<dbReference type="Proteomes" id="UP000808372">
    <property type="component" value="Chromosome 19"/>
</dbReference>
<keyword evidence="19" id="KW-0844">Vision</keyword>
<dbReference type="Pfam" id="PF25390">
    <property type="entry name" value="WD40_RLD"/>
    <property type="match status" value="1"/>
</dbReference>
<dbReference type="GO" id="GO:0007601">
    <property type="term" value="P:visual perception"/>
    <property type="evidence" value="ECO:0007669"/>
    <property type="project" value="UniProtKB-KW"/>
</dbReference>
<feature type="compositionally biased region" description="Polar residues" evidence="22">
    <location>
        <begin position="1200"/>
        <end position="1213"/>
    </location>
</feature>
<evidence type="ECO:0000256" key="12">
    <source>
        <dbReference type="ARBA" id="ARBA00022846"/>
    </source>
</evidence>
<keyword evidence="12" id="KW-0282">Flagellum</keyword>